<dbReference type="EMBL" id="KV427619">
    <property type="protein sequence ID" value="KZT07440.1"/>
    <property type="molecule type" value="Genomic_DNA"/>
</dbReference>
<dbReference type="RefSeq" id="XP_040765180.1">
    <property type="nucleotide sequence ID" value="XM_040906982.1"/>
</dbReference>
<proteinExistence type="predicted"/>
<sequence length="366" mass="40094">MSPGSPHVGIATSPGPPHVGITTSPRSPHIDITMSPGPPHVGIATSPRPPHVGITVFTGLPHFGLVVSPGPSHVELITSPPSPQVGFVMPHFQTPSFSDPMPVKNDLSYATLRTEPAQPSVKTMIKTEPDFEDEPDMSTGIAYTQGHDETDMDLSIDDKSNYLSKASDTAVDHAEGDSLSEDAFANLILGLLYVLEFWLPNSTAFIVTKDHQCLLVNADLLQKKSGMITQIFTMADEIDGKPVISFDFSTEDSCHFFRFLYNPERAIVPGYQMMFAQCAAIASIAHAHSMEGILNATRQWLQMAFTDSMETWFGNMVMPNSYNNPYISFTAMDAFQAMAIARKIGWYTMLLIALYLCCKLLKLGIT</sequence>
<evidence type="ECO:0000256" key="1">
    <source>
        <dbReference type="SAM" id="MobiDB-lite"/>
    </source>
</evidence>
<dbReference type="InParanoid" id="A0A165ENN4"/>
<protein>
    <recommendedName>
        <fullName evidence="4">BTB domain-containing protein</fullName>
    </recommendedName>
</protein>
<name>A0A165ENN4_9APHY</name>
<evidence type="ECO:0000313" key="2">
    <source>
        <dbReference type="EMBL" id="KZT07440.1"/>
    </source>
</evidence>
<dbReference type="Proteomes" id="UP000076871">
    <property type="component" value="Unassembled WGS sequence"/>
</dbReference>
<keyword evidence="3" id="KW-1185">Reference proteome</keyword>
<dbReference type="AlphaFoldDB" id="A0A165ENN4"/>
<dbReference type="GeneID" id="63824011"/>
<organism evidence="2 3">
    <name type="scientific">Laetiporus sulphureus 93-53</name>
    <dbReference type="NCBI Taxonomy" id="1314785"/>
    <lineage>
        <taxon>Eukaryota</taxon>
        <taxon>Fungi</taxon>
        <taxon>Dikarya</taxon>
        <taxon>Basidiomycota</taxon>
        <taxon>Agaricomycotina</taxon>
        <taxon>Agaricomycetes</taxon>
        <taxon>Polyporales</taxon>
        <taxon>Laetiporus</taxon>
    </lineage>
</organism>
<evidence type="ECO:0008006" key="4">
    <source>
        <dbReference type="Google" id="ProtNLM"/>
    </source>
</evidence>
<gene>
    <name evidence="2" type="ORF">LAESUDRAFT_713552</name>
</gene>
<reference evidence="2 3" key="1">
    <citation type="journal article" date="2016" name="Mol. Biol. Evol.">
        <title>Comparative Genomics of Early-Diverging Mushroom-Forming Fungi Provides Insights into the Origins of Lignocellulose Decay Capabilities.</title>
        <authorList>
            <person name="Nagy L.G."/>
            <person name="Riley R."/>
            <person name="Tritt A."/>
            <person name="Adam C."/>
            <person name="Daum C."/>
            <person name="Floudas D."/>
            <person name="Sun H."/>
            <person name="Yadav J.S."/>
            <person name="Pangilinan J."/>
            <person name="Larsson K.H."/>
            <person name="Matsuura K."/>
            <person name="Barry K."/>
            <person name="Labutti K."/>
            <person name="Kuo R."/>
            <person name="Ohm R.A."/>
            <person name="Bhattacharya S.S."/>
            <person name="Shirouzu T."/>
            <person name="Yoshinaga Y."/>
            <person name="Martin F.M."/>
            <person name="Grigoriev I.V."/>
            <person name="Hibbett D.S."/>
        </authorList>
    </citation>
    <scope>NUCLEOTIDE SEQUENCE [LARGE SCALE GENOMIC DNA]</scope>
    <source>
        <strain evidence="2 3">93-53</strain>
    </source>
</reference>
<feature type="region of interest" description="Disordered" evidence="1">
    <location>
        <begin position="1"/>
        <end position="46"/>
    </location>
</feature>
<evidence type="ECO:0000313" key="3">
    <source>
        <dbReference type="Proteomes" id="UP000076871"/>
    </source>
</evidence>
<accession>A0A165ENN4</accession>